<gene>
    <name evidence="1" type="ORF">MAR_006078</name>
</gene>
<accession>A0ABY7D7G0</accession>
<evidence type="ECO:0000313" key="2">
    <source>
        <dbReference type="Proteomes" id="UP001164746"/>
    </source>
</evidence>
<dbReference type="Proteomes" id="UP001164746">
    <property type="component" value="Chromosome 1"/>
</dbReference>
<dbReference type="EMBL" id="CP111012">
    <property type="protein sequence ID" value="WAQ93607.1"/>
    <property type="molecule type" value="Genomic_DNA"/>
</dbReference>
<dbReference type="PROSITE" id="PS51257">
    <property type="entry name" value="PROKAR_LIPOPROTEIN"/>
    <property type="match status" value="1"/>
</dbReference>
<name>A0ABY7D7G0_MYAAR</name>
<protein>
    <submittedName>
        <fullName evidence="1">Uncharacterized protein</fullName>
    </submittedName>
</protein>
<evidence type="ECO:0000313" key="1">
    <source>
        <dbReference type="EMBL" id="WAQ93607.1"/>
    </source>
</evidence>
<proteinExistence type="predicted"/>
<reference evidence="1" key="1">
    <citation type="submission" date="2022-11" db="EMBL/GenBank/DDBJ databases">
        <title>Centuries of genome instability and evolution in soft-shell clam transmissible cancer (bioRxiv).</title>
        <authorList>
            <person name="Hart S.F.M."/>
            <person name="Yonemitsu M.A."/>
            <person name="Giersch R.M."/>
            <person name="Beal B.F."/>
            <person name="Arriagada G."/>
            <person name="Davis B.W."/>
            <person name="Ostrander E.A."/>
            <person name="Goff S.P."/>
            <person name="Metzger M.J."/>
        </authorList>
    </citation>
    <scope>NUCLEOTIDE SEQUENCE</scope>
    <source>
        <strain evidence="1">MELC-2E11</strain>
        <tissue evidence="1">Siphon/mantle</tissue>
    </source>
</reference>
<organism evidence="1 2">
    <name type="scientific">Mya arenaria</name>
    <name type="common">Soft-shell clam</name>
    <dbReference type="NCBI Taxonomy" id="6604"/>
    <lineage>
        <taxon>Eukaryota</taxon>
        <taxon>Metazoa</taxon>
        <taxon>Spiralia</taxon>
        <taxon>Lophotrochozoa</taxon>
        <taxon>Mollusca</taxon>
        <taxon>Bivalvia</taxon>
        <taxon>Autobranchia</taxon>
        <taxon>Heteroconchia</taxon>
        <taxon>Euheterodonta</taxon>
        <taxon>Imparidentia</taxon>
        <taxon>Neoheterodontei</taxon>
        <taxon>Myida</taxon>
        <taxon>Myoidea</taxon>
        <taxon>Myidae</taxon>
        <taxon>Mya</taxon>
    </lineage>
</organism>
<keyword evidence="2" id="KW-1185">Reference proteome</keyword>
<sequence length="76" mass="8510">MGDVARYQEVNVICRGDKGDKRTTALVPVIVACKNGERAIEKGLHNSDIFDHGTLIRTTNMDTPFTSYQTLRQTKL</sequence>